<dbReference type="PANTHER" id="PTHR43788">
    <property type="entry name" value="DNA2/NAM7 HELICASE FAMILY MEMBER"/>
    <property type="match status" value="1"/>
</dbReference>
<dbReference type="EMBL" id="JAGDYL010000005">
    <property type="protein sequence ID" value="MBO1804497.1"/>
    <property type="molecule type" value="Genomic_DNA"/>
</dbReference>
<dbReference type="Gene3D" id="3.40.50.300">
    <property type="entry name" value="P-loop containing nucleotide triphosphate hydrolases"/>
    <property type="match status" value="2"/>
</dbReference>
<dbReference type="CDD" id="cd18809">
    <property type="entry name" value="SF1_C_RecD"/>
    <property type="match status" value="1"/>
</dbReference>
<organism evidence="2 3">
    <name type="scientific">Leucobacter ruminantium</name>
    <dbReference type="NCBI Taxonomy" id="1289170"/>
    <lineage>
        <taxon>Bacteria</taxon>
        <taxon>Bacillati</taxon>
        <taxon>Actinomycetota</taxon>
        <taxon>Actinomycetes</taxon>
        <taxon>Micrococcales</taxon>
        <taxon>Microbacteriaceae</taxon>
        <taxon>Leucobacter</taxon>
    </lineage>
</organism>
<gene>
    <name evidence="2" type="ORF">J4H91_04085</name>
</gene>
<reference evidence="2" key="1">
    <citation type="submission" date="2021-03" db="EMBL/GenBank/DDBJ databases">
        <title>Leucobacter chromiisoli sp. nov., isolated from chromium-containing soil of chemical plant.</title>
        <authorList>
            <person name="Xu Z."/>
        </authorList>
    </citation>
    <scope>NUCLEOTIDE SEQUENCE</scope>
    <source>
        <strain evidence="2">A2</strain>
    </source>
</reference>
<dbReference type="Proteomes" id="UP000664398">
    <property type="component" value="Unassembled WGS sequence"/>
</dbReference>
<comment type="caution">
    <text evidence="2">The sequence shown here is derived from an EMBL/GenBank/DDBJ whole genome shotgun (WGS) entry which is preliminary data.</text>
</comment>
<dbReference type="AlphaFoldDB" id="A0A939LY17"/>
<evidence type="ECO:0000313" key="2">
    <source>
        <dbReference type="EMBL" id="MBO1804497.1"/>
    </source>
</evidence>
<sequence>MTMSMRVMSAGQGVAYLLNSVVVGDGDRDFTEPLTRYYSQAGTPPGEWMGSGLAGLGDGSINDGDVVTEEQLKLLVGQACDPITGKPLGRPWPRYRSLEERIEHRVNTLPSTMSTGERAEAASNIVEEERTRDARSPVAAFDHTFSVPKSVSALWAVADGGTQAQIVRAHHEAIREVLDLLERDVAMTRIGADAGAGSVAQVEVMGVVAAAYDHFDSRSSDPQLHTHVVIANRVQAVQDQKWRTLDGRPIHHAVVALSEHYNAVLADHLVRDLGVRWERRERGERRNPAYEIVGVDDELIQEFSSRSHDIERETDRLIEDYCDRHGRSPSRRTIIRLRAEATLRTRPDKEKHSLAELTDQWRTRASRVLGTDAPKWATALLRDGANGVPVLLRADEVPLDAIDQVAQTVVEIVGDKRSTWRRWNLYAEAARQLMDIRFASIVDREAVTGLIVDAAERASLQLSPPELTHSPAQFQRRDGTSVFRPKYGNLFSSTAVLDAEDRLLALTGILNAPTVSLRHAERAVARPTSSGHHLTPDQADAVTRVALSGRVLDVVVGPAGTGKTTTMVALRRAWEAEHGRGSVVALAPSSAAAEVLAAELRSRAENTAKWVWEHANCRWDFEPGQLVIVDEASMVGTHTLDRITAHAHAVGAKVLVVGDPAQMDAVDASGAFGLIARHLGASAAQLIAIHRFTHSWEPFATLALRTGQLSAIQTYKQHQRIIQGGYESMLDAAYAAWLRDTLAGRTSLMIAETEEAVTALNQRARMDRITAGLVRGDRGLALHDGTEASDGDLVITRKNDRRLRAGLSWVKNGDVWEVVTAHRDGSLTVNRAGRRRGMIRLPAAYVEEHLELAYSLTAHRAQGSTVDTAHAIVHSNQMTREALYVAMTRGRDENRMYIATDQFFLEEHQHRPPEEVSMEKILAGILRHAGAEKSAHETIELEQERWSTIAQVAAEYDTIAQVAQEARWIRLLAKSGLTRQQVDDIVEGDSFGPLAAELRRADAYGYRPETMVPLLIAERPLHDAEDLGAVIRARVQGATASRTGSTRSVDRSLIVGLIPRAEGITDPDMQRGLTEREEFIESRAHALVDAALAQQADWIRALGEPPPERQRGTWVRCAVTVAAYRDRRGWGGQHPLGPRPRGTYDRIGYARAARALSRAQGAAVRETVDTSVALAPEAQDVEHEALGRTL</sequence>
<dbReference type="SUPFAM" id="SSF55464">
    <property type="entry name" value="Origin of replication-binding domain, RBD-like"/>
    <property type="match status" value="1"/>
</dbReference>
<proteinExistence type="predicted"/>
<evidence type="ECO:0000313" key="3">
    <source>
        <dbReference type="Proteomes" id="UP000664398"/>
    </source>
</evidence>
<dbReference type="SUPFAM" id="SSF52540">
    <property type="entry name" value="P-loop containing nucleoside triphosphate hydrolases"/>
    <property type="match status" value="1"/>
</dbReference>
<keyword evidence="3" id="KW-1185">Reference proteome</keyword>
<feature type="domain" description="TrwC relaxase" evidence="1">
    <location>
        <begin position="10"/>
        <end position="367"/>
    </location>
</feature>
<evidence type="ECO:0000259" key="1">
    <source>
        <dbReference type="Pfam" id="PF08751"/>
    </source>
</evidence>
<dbReference type="Pfam" id="PF13604">
    <property type="entry name" value="AAA_30"/>
    <property type="match status" value="1"/>
</dbReference>
<protein>
    <submittedName>
        <fullName evidence="2">Relaxase domain-containing protein</fullName>
    </submittedName>
</protein>
<dbReference type="Pfam" id="PF08751">
    <property type="entry name" value="TrwC"/>
    <property type="match status" value="1"/>
</dbReference>
<accession>A0A939LY17</accession>
<dbReference type="InterPro" id="IPR014862">
    <property type="entry name" value="TrwC"/>
</dbReference>
<dbReference type="InterPro" id="IPR050534">
    <property type="entry name" value="Coronavir_polyprotein_1ab"/>
</dbReference>
<dbReference type="InterPro" id="IPR027417">
    <property type="entry name" value="P-loop_NTPase"/>
</dbReference>
<dbReference type="NCBIfam" id="NF041492">
    <property type="entry name" value="MobF"/>
    <property type="match status" value="1"/>
</dbReference>
<name>A0A939LY17_9MICO</name>